<dbReference type="InterPro" id="IPR036388">
    <property type="entry name" value="WH-like_DNA-bd_sf"/>
</dbReference>
<dbReference type="PANTHER" id="PTHR30126">
    <property type="entry name" value="HTH-TYPE TRANSCRIPTIONAL REGULATOR"/>
    <property type="match status" value="1"/>
</dbReference>
<keyword evidence="4" id="KW-0804">Transcription</keyword>
<accession>A0A158I7X4</accession>
<dbReference type="SUPFAM" id="SSF53850">
    <property type="entry name" value="Periplasmic binding protein-like II"/>
    <property type="match status" value="1"/>
</dbReference>
<dbReference type="GO" id="GO:0003700">
    <property type="term" value="F:DNA-binding transcription factor activity"/>
    <property type="evidence" value="ECO:0007669"/>
    <property type="project" value="InterPro"/>
</dbReference>
<dbReference type="FunFam" id="1.10.10.10:FF:000001">
    <property type="entry name" value="LysR family transcriptional regulator"/>
    <property type="match status" value="1"/>
</dbReference>
<organism evidence="6 7">
    <name type="scientific">Caballeronia cordobensis</name>
    <name type="common">Burkholderia cordobensis</name>
    <dbReference type="NCBI Taxonomy" id="1353886"/>
    <lineage>
        <taxon>Bacteria</taxon>
        <taxon>Pseudomonadati</taxon>
        <taxon>Pseudomonadota</taxon>
        <taxon>Betaproteobacteria</taxon>
        <taxon>Burkholderiales</taxon>
        <taxon>Burkholderiaceae</taxon>
        <taxon>Caballeronia</taxon>
    </lineage>
</organism>
<dbReference type="SUPFAM" id="SSF46785">
    <property type="entry name" value="Winged helix' DNA-binding domain"/>
    <property type="match status" value="1"/>
</dbReference>
<comment type="similarity">
    <text evidence="1">Belongs to the LysR transcriptional regulatory family.</text>
</comment>
<protein>
    <submittedName>
        <fullName evidence="6">LysR family transcriptional regulator</fullName>
    </submittedName>
</protein>
<keyword evidence="3" id="KW-0238">DNA-binding</keyword>
<evidence type="ECO:0000259" key="5">
    <source>
        <dbReference type="PROSITE" id="PS50931"/>
    </source>
</evidence>
<evidence type="ECO:0000313" key="7">
    <source>
        <dbReference type="Proteomes" id="UP000054740"/>
    </source>
</evidence>
<dbReference type="AlphaFoldDB" id="A0A158I7X4"/>
<dbReference type="Gene3D" id="3.40.190.290">
    <property type="match status" value="1"/>
</dbReference>
<dbReference type="Pfam" id="PF03466">
    <property type="entry name" value="LysR_substrate"/>
    <property type="match status" value="1"/>
</dbReference>
<evidence type="ECO:0000256" key="3">
    <source>
        <dbReference type="ARBA" id="ARBA00023125"/>
    </source>
</evidence>
<dbReference type="Gene3D" id="1.10.10.10">
    <property type="entry name" value="Winged helix-like DNA-binding domain superfamily/Winged helix DNA-binding domain"/>
    <property type="match status" value="1"/>
</dbReference>
<keyword evidence="2" id="KW-0805">Transcription regulation</keyword>
<dbReference type="GO" id="GO:0000976">
    <property type="term" value="F:transcription cis-regulatory region binding"/>
    <property type="evidence" value="ECO:0007669"/>
    <property type="project" value="TreeGrafter"/>
</dbReference>
<name>A0A158I7X4_CABCO</name>
<dbReference type="Pfam" id="PF00126">
    <property type="entry name" value="HTH_1"/>
    <property type="match status" value="1"/>
</dbReference>
<dbReference type="InterPro" id="IPR005119">
    <property type="entry name" value="LysR_subst-bd"/>
</dbReference>
<dbReference type="RefSeq" id="WP_053572554.1">
    <property type="nucleotide sequence ID" value="NZ_FCNY02000010.1"/>
</dbReference>
<keyword evidence="7" id="KW-1185">Reference proteome</keyword>
<dbReference type="PROSITE" id="PS50931">
    <property type="entry name" value="HTH_LYSR"/>
    <property type="match status" value="1"/>
</dbReference>
<dbReference type="EMBL" id="FCNY02000010">
    <property type="protein sequence ID" value="SAL52211.1"/>
    <property type="molecule type" value="Genomic_DNA"/>
</dbReference>
<dbReference type="PANTHER" id="PTHR30126:SF91">
    <property type="entry name" value="LYSR FAMILY TRANSCRIPTIONAL REGULATOR"/>
    <property type="match status" value="1"/>
</dbReference>
<evidence type="ECO:0000256" key="2">
    <source>
        <dbReference type="ARBA" id="ARBA00023015"/>
    </source>
</evidence>
<reference evidence="7" key="1">
    <citation type="submission" date="2016-01" db="EMBL/GenBank/DDBJ databases">
        <authorList>
            <person name="Peeters C."/>
        </authorList>
    </citation>
    <scope>NUCLEOTIDE SEQUENCE [LARGE SCALE GENOMIC DNA]</scope>
</reference>
<dbReference type="InterPro" id="IPR000847">
    <property type="entry name" value="LysR_HTH_N"/>
</dbReference>
<dbReference type="InterPro" id="IPR036390">
    <property type="entry name" value="WH_DNA-bd_sf"/>
</dbReference>
<gene>
    <name evidence="6" type="ORF">AWB70_04315</name>
</gene>
<evidence type="ECO:0000256" key="4">
    <source>
        <dbReference type="ARBA" id="ARBA00023163"/>
    </source>
</evidence>
<evidence type="ECO:0000313" key="6">
    <source>
        <dbReference type="EMBL" id="SAL52211.1"/>
    </source>
</evidence>
<sequence length="296" mass="32067">MIVGTPTFDQLRVFITVVDEGSFAAAGRRLRRATSAISYSVAALEEQLGIELFDRSNSRRLTLSHNGKIVLAQARNLAGGLNDLKARVAGILEGLEPELTLVVDVMLPVERLIDAIRAFEEEFPTVTIRLNVEALSAVSRLVQQGVARLGIGGLLHSDETDLERVAIGAVEMMPVAVPSHPLAGPERGVVGASKHHRQILLTVRSAFEDKTTMAVFAPETWSLSDLGAKRALLNAGLGWGYMPEHSVRDDLASGRLVRLNIPELPGGMYPLQIMYRTDAPPGPAGSWLIKRLTAQQ</sequence>
<proteinExistence type="inferred from homology"/>
<dbReference type="Proteomes" id="UP000054740">
    <property type="component" value="Unassembled WGS sequence"/>
</dbReference>
<evidence type="ECO:0000256" key="1">
    <source>
        <dbReference type="ARBA" id="ARBA00009437"/>
    </source>
</evidence>
<feature type="domain" description="HTH lysR-type" evidence="5">
    <location>
        <begin position="6"/>
        <end position="64"/>
    </location>
</feature>